<reference evidence="1" key="1">
    <citation type="journal article" date="2020" name="Stud. Mycol.">
        <title>101 Dothideomycetes genomes: a test case for predicting lifestyles and emergence of pathogens.</title>
        <authorList>
            <person name="Haridas S."/>
            <person name="Albert R."/>
            <person name="Binder M."/>
            <person name="Bloem J."/>
            <person name="Labutti K."/>
            <person name="Salamov A."/>
            <person name="Andreopoulos B."/>
            <person name="Baker S."/>
            <person name="Barry K."/>
            <person name="Bills G."/>
            <person name="Bluhm B."/>
            <person name="Cannon C."/>
            <person name="Castanera R."/>
            <person name="Culley D."/>
            <person name="Daum C."/>
            <person name="Ezra D."/>
            <person name="Gonzalez J."/>
            <person name="Henrissat B."/>
            <person name="Kuo A."/>
            <person name="Liang C."/>
            <person name="Lipzen A."/>
            <person name="Lutzoni F."/>
            <person name="Magnuson J."/>
            <person name="Mondo S."/>
            <person name="Nolan M."/>
            <person name="Ohm R."/>
            <person name="Pangilinan J."/>
            <person name="Park H.-J."/>
            <person name="Ramirez L."/>
            <person name="Alfaro M."/>
            <person name="Sun H."/>
            <person name="Tritt A."/>
            <person name="Yoshinaga Y."/>
            <person name="Zwiers L.-H."/>
            <person name="Turgeon B."/>
            <person name="Goodwin S."/>
            <person name="Spatafora J."/>
            <person name="Crous P."/>
            <person name="Grigoriev I."/>
        </authorList>
    </citation>
    <scope>NUCLEOTIDE SEQUENCE</scope>
    <source>
        <strain evidence="1">CBS 109.77</strain>
    </source>
</reference>
<sequence>MSNRTHFPGITEPESTENLTEEEIRAAIAEEERIARLPTFIQDDCGDGDEFPDVPFADHVAAREPKPHRSFRAEPPSYMQMGLQKLDIGKWLTVDNTYREFHEARLELLETKKNEVLQVSAEGEAACEELMWEVVNFLTETHPALYEILESGRGRRIWNKFVNEEYALERPWDIHPLEVCARLAMEDFNVLAKSEFSGQHHLVASATLFPAGWHMPDRIGKSLTHLHSPVPLWESKLAMSVEHYFTRLSFKSAMQRTSFFIQITPHPAYPLASLLFIQEGKDFFPGRSLNIDPASILIRHERHTFRRLPKSDAVVFGVHTRLQRLVDVLEHERENLVKEIRMWPEDIARYKGRDLWEKVVVGWCLGVDLEGRDDRSVGSRGSEDE</sequence>
<dbReference type="EMBL" id="MU001760">
    <property type="protein sequence ID" value="KAF2799708.1"/>
    <property type="molecule type" value="Genomic_DNA"/>
</dbReference>
<evidence type="ECO:0000313" key="2">
    <source>
        <dbReference type="Proteomes" id="UP000799757"/>
    </source>
</evidence>
<dbReference type="Pfam" id="PF11927">
    <property type="entry name" value="HODM_asu-like"/>
    <property type="match status" value="1"/>
</dbReference>
<evidence type="ECO:0000313" key="1">
    <source>
        <dbReference type="EMBL" id="KAF2799708.1"/>
    </source>
</evidence>
<organism evidence="1 2">
    <name type="scientific">Melanomma pulvis-pyrius CBS 109.77</name>
    <dbReference type="NCBI Taxonomy" id="1314802"/>
    <lineage>
        <taxon>Eukaryota</taxon>
        <taxon>Fungi</taxon>
        <taxon>Dikarya</taxon>
        <taxon>Ascomycota</taxon>
        <taxon>Pezizomycotina</taxon>
        <taxon>Dothideomycetes</taxon>
        <taxon>Pleosporomycetidae</taxon>
        <taxon>Pleosporales</taxon>
        <taxon>Melanommataceae</taxon>
        <taxon>Melanomma</taxon>
    </lineage>
</organism>
<gene>
    <name evidence="1" type="ORF">K505DRAFT_230533</name>
</gene>
<dbReference type="OrthoDB" id="5043642at2759"/>
<name>A0A6A6XTX3_9PLEO</name>
<dbReference type="InterPro" id="IPR021848">
    <property type="entry name" value="HODM_asu-like"/>
</dbReference>
<dbReference type="Proteomes" id="UP000799757">
    <property type="component" value="Unassembled WGS sequence"/>
</dbReference>
<proteinExistence type="predicted"/>
<keyword evidence="2" id="KW-1185">Reference proteome</keyword>
<dbReference type="AlphaFoldDB" id="A0A6A6XTX3"/>
<accession>A0A6A6XTX3</accession>
<protein>
    <submittedName>
        <fullName evidence="1">Uncharacterized protein</fullName>
    </submittedName>
</protein>